<protein>
    <submittedName>
        <fullName evidence="1">Unplaced genomic scaffold scaffold_84, whole genome shotgun sequence</fullName>
    </submittedName>
</protein>
<dbReference type="HOGENOM" id="CLU_1496416_0_0_1"/>
<sequence>MHAAVTPLRINICAYKAFFGSGSTTDIRVISHAHDQMCVVFFAYAVAEAQEPSITNDLVNAGVLKRIKRDEEWEIEEYYFSVASEFMFNLAELFLRIPMSIHLFDEPFPGVLSTHSLIDPAQRLIIFVIFVELGDVPSRLVVHTPSSSSGTGAVVLGFMSRGGLVRIVGRALSAAKSYKA</sequence>
<evidence type="ECO:0000313" key="2">
    <source>
        <dbReference type="Proteomes" id="UP000053820"/>
    </source>
</evidence>
<dbReference type="EMBL" id="KN839918">
    <property type="protein sequence ID" value="KIJ58654.1"/>
    <property type="molecule type" value="Genomic_DNA"/>
</dbReference>
<accession>A0A0C9V0B0</accession>
<keyword evidence="2" id="KW-1185">Reference proteome</keyword>
<dbReference type="AlphaFoldDB" id="A0A0C9V0B0"/>
<evidence type="ECO:0000313" key="1">
    <source>
        <dbReference type="EMBL" id="KIJ58654.1"/>
    </source>
</evidence>
<reference evidence="1 2" key="1">
    <citation type="submission" date="2014-04" db="EMBL/GenBank/DDBJ databases">
        <title>Evolutionary Origins and Diversification of the Mycorrhizal Mutualists.</title>
        <authorList>
            <consortium name="DOE Joint Genome Institute"/>
            <consortium name="Mycorrhizal Genomics Consortium"/>
            <person name="Kohler A."/>
            <person name="Kuo A."/>
            <person name="Nagy L.G."/>
            <person name="Floudas D."/>
            <person name="Copeland A."/>
            <person name="Barry K.W."/>
            <person name="Cichocki N."/>
            <person name="Veneault-Fourrey C."/>
            <person name="LaButti K."/>
            <person name="Lindquist E.A."/>
            <person name="Lipzen A."/>
            <person name="Lundell T."/>
            <person name="Morin E."/>
            <person name="Murat C."/>
            <person name="Riley R."/>
            <person name="Ohm R."/>
            <person name="Sun H."/>
            <person name="Tunlid A."/>
            <person name="Henrissat B."/>
            <person name="Grigoriev I.V."/>
            <person name="Hibbett D.S."/>
            <person name="Martin F."/>
        </authorList>
    </citation>
    <scope>NUCLEOTIDE SEQUENCE [LARGE SCALE GENOMIC DNA]</scope>
    <source>
        <strain evidence="1 2">MD-312</strain>
    </source>
</reference>
<proteinExistence type="predicted"/>
<organism evidence="1 2">
    <name type="scientific">Hydnomerulius pinastri MD-312</name>
    <dbReference type="NCBI Taxonomy" id="994086"/>
    <lineage>
        <taxon>Eukaryota</taxon>
        <taxon>Fungi</taxon>
        <taxon>Dikarya</taxon>
        <taxon>Basidiomycota</taxon>
        <taxon>Agaricomycotina</taxon>
        <taxon>Agaricomycetes</taxon>
        <taxon>Agaricomycetidae</taxon>
        <taxon>Boletales</taxon>
        <taxon>Boletales incertae sedis</taxon>
        <taxon>Leucogyrophana</taxon>
    </lineage>
</organism>
<dbReference type="Proteomes" id="UP000053820">
    <property type="component" value="Unassembled WGS sequence"/>
</dbReference>
<gene>
    <name evidence="1" type="ORF">HYDPIDRAFT_44393</name>
</gene>
<name>A0A0C9V0B0_9AGAM</name>